<comment type="caution">
    <text evidence="1">The sequence shown here is derived from an EMBL/GenBank/DDBJ whole genome shotgun (WGS) entry which is preliminary data.</text>
</comment>
<organism evidence="1 2">
    <name type="scientific">Reticulomyxa filosa</name>
    <dbReference type="NCBI Taxonomy" id="46433"/>
    <lineage>
        <taxon>Eukaryota</taxon>
        <taxon>Sar</taxon>
        <taxon>Rhizaria</taxon>
        <taxon>Retaria</taxon>
        <taxon>Foraminifera</taxon>
        <taxon>Monothalamids</taxon>
        <taxon>Reticulomyxidae</taxon>
        <taxon>Reticulomyxa</taxon>
    </lineage>
</organism>
<reference evidence="1 2" key="1">
    <citation type="journal article" date="2013" name="Curr. Biol.">
        <title>The Genome of the Foraminiferan Reticulomyxa filosa.</title>
        <authorList>
            <person name="Glockner G."/>
            <person name="Hulsmann N."/>
            <person name="Schleicher M."/>
            <person name="Noegel A.A."/>
            <person name="Eichinger L."/>
            <person name="Gallinger C."/>
            <person name="Pawlowski J."/>
            <person name="Sierra R."/>
            <person name="Euteneuer U."/>
            <person name="Pillet L."/>
            <person name="Moustafa A."/>
            <person name="Platzer M."/>
            <person name="Groth M."/>
            <person name="Szafranski K."/>
            <person name="Schliwa M."/>
        </authorList>
    </citation>
    <scope>NUCLEOTIDE SEQUENCE [LARGE SCALE GENOMIC DNA]</scope>
</reference>
<accession>X6LT98</accession>
<proteinExistence type="predicted"/>
<dbReference type="EMBL" id="ASPP01029144">
    <property type="protein sequence ID" value="ETO04611.1"/>
    <property type="molecule type" value="Genomic_DNA"/>
</dbReference>
<evidence type="ECO:0000313" key="2">
    <source>
        <dbReference type="Proteomes" id="UP000023152"/>
    </source>
</evidence>
<name>X6LT98_RETFI</name>
<protein>
    <submittedName>
        <fullName evidence="1">Uncharacterized protein</fullName>
    </submittedName>
</protein>
<evidence type="ECO:0000313" key="1">
    <source>
        <dbReference type="EMBL" id="ETO04611.1"/>
    </source>
</evidence>
<dbReference type="Proteomes" id="UP000023152">
    <property type="component" value="Unassembled WGS sequence"/>
</dbReference>
<keyword evidence="2" id="KW-1185">Reference proteome</keyword>
<gene>
    <name evidence="1" type="ORF">RFI_32785</name>
</gene>
<sequence>MYNSRQEKNSYVPNVKLICRPSDPQSEHQEKLENERNTSFEIFLKTKKTTVERVKYSFNRDANQNKTLKRKCNIISESQCHINKKYKLAIPLYHNFSCSSQEVVDKYLKNLKDLQYFLEKGEKRNGRDIQGQKLNEKNKSLTNMTKSQQIEMIKQRMTELLEEIKDRQEFIKDMENVCNNTDDINNVKNQIRLVSFYFVIY</sequence>
<dbReference type="AlphaFoldDB" id="X6LT98"/>